<comment type="caution">
    <text evidence="2">The sequence shown here is derived from an EMBL/GenBank/DDBJ whole genome shotgun (WGS) entry which is preliminary data.</text>
</comment>
<dbReference type="Proteomes" id="UP000821853">
    <property type="component" value="Chromosome 2"/>
</dbReference>
<keyword evidence="3" id="KW-1185">Reference proteome</keyword>
<name>A0A9J6FSR6_HAELO</name>
<evidence type="ECO:0000256" key="1">
    <source>
        <dbReference type="SAM" id="MobiDB-lite"/>
    </source>
</evidence>
<proteinExistence type="predicted"/>
<feature type="region of interest" description="Disordered" evidence="1">
    <location>
        <begin position="28"/>
        <end position="47"/>
    </location>
</feature>
<gene>
    <name evidence="2" type="ORF">HPB48_016945</name>
</gene>
<evidence type="ECO:0000313" key="2">
    <source>
        <dbReference type="EMBL" id="KAH9369230.1"/>
    </source>
</evidence>
<evidence type="ECO:0000313" key="3">
    <source>
        <dbReference type="Proteomes" id="UP000821853"/>
    </source>
</evidence>
<dbReference type="AlphaFoldDB" id="A0A9J6FSR6"/>
<protein>
    <submittedName>
        <fullName evidence="2">Uncharacterized protein</fullName>
    </submittedName>
</protein>
<organism evidence="2 3">
    <name type="scientific">Haemaphysalis longicornis</name>
    <name type="common">Bush tick</name>
    <dbReference type="NCBI Taxonomy" id="44386"/>
    <lineage>
        <taxon>Eukaryota</taxon>
        <taxon>Metazoa</taxon>
        <taxon>Ecdysozoa</taxon>
        <taxon>Arthropoda</taxon>
        <taxon>Chelicerata</taxon>
        <taxon>Arachnida</taxon>
        <taxon>Acari</taxon>
        <taxon>Parasitiformes</taxon>
        <taxon>Ixodida</taxon>
        <taxon>Ixodoidea</taxon>
        <taxon>Ixodidae</taxon>
        <taxon>Haemaphysalinae</taxon>
        <taxon>Haemaphysalis</taxon>
    </lineage>
</organism>
<accession>A0A9J6FSR6</accession>
<sequence length="228" mass="25040">MADAQDRGNRRRKGRRAVKILCKGHVVVSGGDPTRRSDPSSGDKPGFGTWRRKRECFPRDYRGASILFFVCQFSAPLGEAFCPFVGPRGCIEASQATACSLSGLCARNGGLNLAKVSPTELLEVLLPATKLTWRKEEFLLRIDGVQNTATVSTSHREAAEALHHLKQVMFGGTIYPVKLYSLAPDDSVKEVIHDIPLHYSSQEFLENILKSSLDLGSSPVEGLKIELQ</sequence>
<dbReference type="EMBL" id="JABSTR010000004">
    <property type="protein sequence ID" value="KAH9369230.1"/>
    <property type="molecule type" value="Genomic_DNA"/>
</dbReference>
<reference evidence="2 3" key="1">
    <citation type="journal article" date="2020" name="Cell">
        <title>Large-Scale Comparative Analyses of Tick Genomes Elucidate Their Genetic Diversity and Vector Capacities.</title>
        <authorList>
            <consortium name="Tick Genome and Microbiome Consortium (TIGMIC)"/>
            <person name="Jia N."/>
            <person name="Wang J."/>
            <person name="Shi W."/>
            <person name="Du L."/>
            <person name="Sun Y."/>
            <person name="Zhan W."/>
            <person name="Jiang J.F."/>
            <person name="Wang Q."/>
            <person name="Zhang B."/>
            <person name="Ji P."/>
            <person name="Bell-Sakyi L."/>
            <person name="Cui X.M."/>
            <person name="Yuan T.T."/>
            <person name="Jiang B.G."/>
            <person name="Yang W.F."/>
            <person name="Lam T.T."/>
            <person name="Chang Q.C."/>
            <person name="Ding S.J."/>
            <person name="Wang X.J."/>
            <person name="Zhu J.G."/>
            <person name="Ruan X.D."/>
            <person name="Zhao L."/>
            <person name="Wei J.T."/>
            <person name="Ye R.Z."/>
            <person name="Que T.C."/>
            <person name="Du C.H."/>
            <person name="Zhou Y.H."/>
            <person name="Cheng J.X."/>
            <person name="Dai P.F."/>
            <person name="Guo W.B."/>
            <person name="Han X.H."/>
            <person name="Huang E.J."/>
            <person name="Li L.F."/>
            <person name="Wei W."/>
            <person name="Gao Y.C."/>
            <person name="Liu J.Z."/>
            <person name="Shao H.Z."/>
            <person name="Wang X."/>
            <person name="Wang C.C."/>
            <person name="Yang T.C."/>
            <person name="Huo Q.B."/>
            <person name="Li W."/>
            <person name="Chen H.Y."/>
            <person name="Chen S.E."/>
            <person name="Zhou L.G."/>
            <person name="Ni X.B."/>
            <person name="Tian J.H."/>
            <person name="Sheng Y."/>
            <person name="Liu T."/>
            <person name="Pan Y.S."/>
            <person name="Xia L.Y."/>
            <person name="Li J."/>
            <person name="Zhao F."/>
            <person name="Cao W.C."/>
        </authorList>
    </citation>
    <scope>NUCLEOTIDE SEQUENCE [LARGE SCALE GENOMIC DNA]</scope>
    <source>
        <strain evidence="2">HaeL-2018</strain>
    </source>
</reference>
<dbReference type="VEuPathDB" id="VectorBase:HLOH_058054"/>